<evidence type="ECO:0000313" key="2">
    <source>
        <dbReference type="Proteomes" id="UP001501638"/>
    </source>
</evidence>
<dbReference type="EMBL" id="BAAASZ010000042">
    <property type="protein sequence ID" value="GAA2463445.1"/>
    <property type="molecule type" value="Genomic_DNA"/>
</dbReference>
<accession>A0ABP5XSV8</accession>
<protein>
    <submittedName>
        <fullName evidence="1">Uncharacterized protein</fullName>
    </submittedName>
</protein>
<gene>
    <name evidence="1" type="ORF">GCM10010405_54960</name>
</gene>
<comment type="caution">
    <text evidence="1">The sequence shown here is derived from an EMBL/GenBank/DDBJ whole genome shotgun (WGS) entry which is preliminary data.</text>
</comment>
<sequence>MPSGGMSVRGVLSVAGARVRGVSDYYDLFLAVDLPPDLPEPTLQELRWLLGQAEAPPTLESADWDSWGYPWQVFAGGFASHSFDGVDTSLLLRAVDRPNLDGSVPWALTVRTCVHEDEFGVVMEVVEWILRQSTAQGWVGFLRYSGSDEVQHVVRHQDGFDVVDVRMTRKQISRSWS</sequence>
<reference evidence="2" key="1">
    <citation type="journal article" date="2019" name="Int. J. Syst. Evol. Microbiol.">
        <title>The Global Catalogue of Microorganisms (GCM) 10K type strain sequencing project: providing services to taxonomists for standard genome sequencing and annotation.</title>
        <authorList>
            <consortium name="The Broad Institute Genomics Platform"/>
            <consortium name="The Broad Institute Genome Sequencing Center for Infectious Disease"/>
            <person name="Wu L."/>
            <person name="Ma J."/>
        </authorList>
    </citation>
    <scope>NUCLEOTIDE SEQUENCE [LARGE SCALE GENOMIC DNA]</scope>
    <source>
        <strain evidence="2">JCM 6305</strain>
    </source>
</reference>
<name>A0ABP5XSV8_9ACTN</name>
<organism evidence="1 2">
    <name type="scientific">Streptomyces macrosporus</name>
    <dbReference type="NCBI Taxonomy" id="44032"/>
    <lineage>
        <taxon>Bacteria</taxon>
        <taxon>Bacillati</taxon>
        <taxon>Actinomycetota</taxon>
        <taxon>Actinomycetes</taxon>
        <taxon>Kitasatosporales</taxon>
        <taxon>Streptomycetaceae</taxon>
        <taxon>Streptomyces</taxon>
    </lineage>
</organism>
<proteinExistence type="predicted"/>
<evidence type="ECO:0000313" key="1">
    <source>
        <dbReference type="EMBL" id="GAA2463445.1"/>
    </source>
</evidence>
<keyword evidence="2" id="KW-1185">Reference proteome</keyword>
<dbReference type="Proteomes" id="UP001501638">
    <property type="component" value="Unassembled WGS sequence"/>
</dbReference>